<protein>
    <submittedName>
        <fullName evidence="2">Uncharacterized protein</fullName>
    </submittedName>
</protein>
<evidence type="ECO:0000256" key="1">
    <source>
        <dbReference type="SAM" id="SignalP"/>
    </source>
</evidence>
<feature type="chain" id="PRO_5045930524" evidence="1">
    <location>
        <begin position="31"/>
        <end position="288"/>
    </location>
</feature>
<keyword evidence="3" id="KW-1185">Reference proteome</keyword>
<gene>
    <name evidence="2" type="ORF">ACFSUO_00230</name>
</gene>
<evidence type="ECO:0000313" key="2">
    <source>
        <dbReference type="EMBL" id="MFD2759419.1"/>
    </source>
</evidence>
<dbReference type="EMBL" id="JBHUNA010000001">
    <property type="protein sequence ID" value="MFD2759419.1"/>
    <property type="molecule type" value="Genomic_DNA"/>
</dbReference>
<comment type="caution">
    <text evidence="2">The sequence shown here is derived from an EMBL/GenBank/DDBJ whole genome shotgun (WGS) entry which is preliminary data.</text>
</comment>
<dbReference type="Proteomes" id="UP001597502">
    <property type="component" value="Unassembled WGS sequence"/>
</dbReference>
<name>A0ABW5V0V4_9BACI</name>
<reference evidence="3" key="1">
    <citation type="journal article" date="2019" name="Int. J. Syst. Evol. Microbiol.">
        <title>The Global Catalogue of Microorganisms (GCM) 10K type strain sequencing project: providing services to taxonomists for standard genome sequencing and annotation.</title>
        <authorList>
            <consortium name="The Broad Institute Genomics Platform"/>
            <consortium name="The Broad Institute Genome Sequencing Center for Infectious Disease"/>
            <person name="Wu L."/>
            <person name="Ma J."/>
        </authorList>
    </citation>
    <scope>NUCLEOTIDE SEQUENCE [LARGE SCALE GENOMIC DNA]</scope>
    <source>
        <strain evidence="3">TISTR 1535</strain>
    </source>
</reference>
<keyword evidence="1" id="KW-0732">Signal</keyword>
<organism evidence="2 3">
    <name type="scientific">Lentibacillus juripiscarius</name>
    <dbReference type="NCBI Taxonomy" id="257446"/>
    <lineage>
        <taxon>Bacteria</taxon>
        <taxon>Bacillati</taxon>
        <taxon>Bacillota</taxon>
        <taxon>Bacilli</taxon>
        <taxon>Bacillales</taxon>
        <taxon>Bacillaceae</taxon>
        <taxon>Lentibacillus</taxon>
    </lineage>
</organism>
<dbReference type="RefSeq" id="WP_382389919.1">
    <property type="nucleotide sequence ID" value="NZ_JBHUNA010000001.1"/>
</dbReference>
<feature type="signal peptide" evidence="1">
    <location>
        <begin position="1"/>
        <end position="30"/>
    </location>
</feature>
<accession>A0ABW5V0V4</accession>
<sequence>MKKQLAMLAIIPFLCTCVLIYMWQSASAPAITYFQEDPEAGFQGTSTAVKLVSQKTRDSYDVVWKSKSVSENEAYLRQDVTLLFDNGRLYGIKTKWKENTDTIKMKEKITGEDSNYYQAISYHHGEVHNPDDQITSIQQMTYDQLYVIDSPNTSMQSFKKAETDDEHEWERLLGHTTEQQLSYSWNQLMDHFQINKESYTAVPLTGLEKFNHQPLPSFTQEQTNQIIGQLWEGLYKNYVVPFITAESESETLTSFVPVILFNKQNTHLVVLYEVNGKKKRLIQQYPDF</sequence>
<evidence type="ECO:0000313" key="3">
    <source>
        <dbReference type="Proteomes" id="UP001597502"/>
    </source>
</evidence>
<proteinExistence type="predicted"/>